<dbReference type="AlphaFoldDB" id="A0A6G1JGD7"/>
<gene>
    <name evidence="2" type="ORF">K458DRAFT_462205</name>
</gene>
<dbReference type="Pfam" id="PF06985">
    <property type="entry name" value="HET"/>
    <property type="match status" value="1"/>
</dbReference>
<protein>
    <recommendedName>
        <fullName evidence="1">Heterokaryon incompatibility domain-containing protein</fullName>
    </recommendedName>
</protein>
<evidence type="ECO:0000313" key="2">
    <source>
        <dbReference type="EMBL" id="KAF2689301.1"/>
    </source>
</evidence>
<evidence type="ECO:0000313" key="3">
    <source>
        <dbReference type="Proteomes" id="UP000799291"/>
    </source>
</evidence>
<dbReference type="PANTHER" id="PTHR10622">
    <property type="entry name" value="HET DOMAIN-CONTAINING PROTEIN"/>
    <property type="match status" value="1"/>
</dbReference>
<sequence length="134" mass="15890">MRLLHSETLEFHEFYDSSIPQYAILSHTWGDGEMSYQDMCQLQKVEAYRKRKGRGHAKIKNTAKLTRLYGYDYFWVDRCATDKNSSAELQEAINPMYRWYYESSRCFVFLEDVDAGPEGYIEEQLEACRWIGRG</sequence>
<dbReference type="OrthoDB" id="674604at2759"/>
<dbReference type="Proteomes" id="UP000799291">
    <property type="component" value="Unassembled WGS sequence"/>
</dbReference>
<keyword evidence="3" id="KW-1185">Reference proteome</keyword>
<dbReference type="PANTHER" id="PTHR10622:SF12">
    <property type="entry name" value="HET DOMAIN-CONTAINING PROTEIN"/>
    <property type="match status" value="1"/>
</dbReference>
<name>A0A6G1JGD7_9PLEO</name>
<accession>A0A6G1JGD7</accession>
<evidence type="ECO:0000259" key="1">
    <source>
        <dbReference type="Pfam" id="PF06985"/>
    </source>
</evidence>
<dbReference type="EMBL" id="MU005572">
    <property type="protein sequence ID" value="KAF2689301.1"/>
    <property type="molecule type" value="Genomic_DNA"/>
</dbReference>
<feature type="domain" description="Heterokaryon incompatibility" evidence="1">
    <location>
        <begin position="22"/>
        <end position="115"/>
    </location>
</feature>
<reference evidence="2" key="1">
    <citation type="journal article" date="2020" name="Stud. Mycol.">
        <title>101 Dothideomycetes genomes: a test case for predicting lifestyles and emergence of pathogens.</title>
        <authorList>
            <person name="Haridas S."/>
            <person name="Albert R."/>
            <person name="Binder M."/>
            <person name="Bloem J."/>
            <person name="Labutti K."/>
            <person name="Salamov A."/>
            <person name="Andreopoulos B."/>
            <person name="Baker S."/>
            <person name="Barry K."/>
            <person name="Bills G."/>
            <person name="Bluhm B."/>
            <person name="Cannon C."/>
            <person name="Castanera R."/>
            <person name="Culley D."/>
            <person name="Daum C."/>
            <person name="Ezra D."/>
            <person name="Gonzalez J."/>
            <person name="Henrissat B."/>
            <person name="Kuo A."/>
            <person name="Liang C."/>
            <person name="Lipzen A."/>
            <person name="Lutzoni F."/>
            <person name="Magnuson J."/>
            <person name="Mondo S."/>
            <person name="Nolan M."/>
            <person name="Ohm R."/>
            <person name="Pangilinan J."/>
            <person name="Park H.-J."/>
            <person name="Ramirez L."/>
            <person name="Alfaro M."/>
            <person name="Sun H."/>
            <person name="Tritt A."/>
            <person name="Yoshinaga Y."/>
            <person name="Zwiers L.-H."/>
            <person name="Turgeon B."/>
            <person name="Goodwin S."/>
            <person name="Spatafora J."/>
            <person name="Crous P."/>
            <person name="Grigoriev I."/>
        </authorList>
    </citation>
    <scope>NUCLEOTIDE SEQUENCE</scope>
    <source>
        <strain evidence="2">CBS 122367</strain>
    </source>
</reference>
<proteinExistence type="predicted"/>
<dbReference type="InterPro" id="IPR010730">
    <property type="entry name" value="HET"/>
</dbReference>
<organism evidence="2 3">
    <name type="scientific">Lentithecium fluviatile CBS 122367</name>
    <dbReference type="NCBI Taxonomy" id="1168545"/>
    <lineage>
        <taxon>Eukaryota</taxon>
        <taxon>Fungi</taxon>
        <taxon>Dikarya</taxon>
        <taxon>Ascomycota</taxon>
        <taxon>Pezizomycotina</taxon>
        <taxon>Dothideomycetes</taxon>
        <taxon>Pleosporomycetidae</taxon>
        <taxon>Pleosporales</taxon>
        <taxon>Massarineae</taxon>
        <taxon>Lentitheciaceae</taxon>
        <taxon>Lentithecium</taxon>
    </lineage>
</organism>